<organism evidence="17 18">
    <name type="scientific">Cryptotermes secundus</name>
    <dbReference type="NCBI Taxonomy" id="105785"/>
    <lineage>
        <taxon>Eukaryota</taxon>
        <taxon>Metazoa</taxon>
        <taxon>Ecdysozoa</taxon>
        <taxon>Arthropoda</taxon>
        <taxon>Hexapoda</taxon>
        <taxon>Insecta</taxon>
        <taxon>Pterygota</taxon>
        <taxon>Neoptera</taxon>
        <taxon>Polyneoptera</taxon>
        <taxon>Dictyoptera</taxon>
        <taxon>Blattodea</taxon>
        <taxon>Blattoidea</taxon>
        <taxon>Termitoidae</taxon>
        <taxon>Kalotermitidae</taxon>
        <taxon>Cryptotermitinae</taxon>
        <taxon>Cryptotermes</taxon>
    </lineage>
</organism>
<dbReference type="EMBL" id="NEVH01009768">
    <property type="protein sequence ID" value="PNF32778.1"/>
    <property type="molecule type" value="Genomic_DNA"/>
</dbReference>
<dbReference type="Proteomes" id="UP000235965">
    <property type="component" value="Unassembled WGS sequence"/>
</dbReference>
<dbReference type="PANTHER" id="PTHR11956:SF5">
    <property type="entry name" value="ARGININE--TRNA LIGASE, CYTOPLASMIC"/>
    <property type="match status" value="1"/>
</dbReference>
<dbReference type="FunFam" id="3.40.50.620:FF:000084">
    <property type="entry name" value="arginine--tRNA ligase, cytoplasmic"/>
    <property type="match status" value="1"/>
</dbReference>
<keyword evidence="14" id="KW-0175">Coiled coil</keyword>
<dbReference type="PRINTS" id="PR01038">
    <property type="entry name" value="TRNASYNTHARG"/>
</dbReference>
<dbReference type="EMBL" id="NEVH01009768">
    <property type="protein sequence ID" value="PNF32779.1"/>
    <property type="molecule type" value="Genomic_DNA"/>
</dbReference>
<comment type="caution">
    <text evidence="17">The sequence shown here is derived from an EMBL/GenBank/DDBJ whole genome shotgun (WGS) entry which is preliminary data.</text>
</comment>
<dbReference type="OrthoDB" id="68056at2759"/>
<dbReference type="Gene3D" id="3.40.50.620">
    <property type="entry name" value="HUPs"/>
    <property type="match status" value="1"/>
</dbReference>
<dbReference type="InterPro" id="IPR036695">
    <property type="entry name" value="Arg-tRNA-synth_N_sf"/>
</dbReference>
<dbReference type="Pfam" id="PF03485">
    <property type="entry name" value="Arg_tRNA_synt_N"/>
    <property type="match status" value="1"/>
</dbReference>
<keyword evidence="5 13" id="KW-0436">Ligase</keyword>
<keyword evidence="7 13" id="KW-0067">ATP-binding</keyword>
<dbReference type="GO" id="GO:0005524">
    <property type="term" value="F:ATP binding"/>
    <property type="evidence" value="ECO:0007669"/>
    <property type="project" value="UniProtKB-KW"/>
</dbReference>
<gene>
    <name evidence="17" type="primary">RARS_1</name>
    <name evidence="17" type="ORF">B7P43_G04508</name>
</gene>
<keyword evidence="8 13" id="KW-0648">Protein biosynthesis</keyword>
<dbReference type="GO" id="GO:0006420">
    <property type="term" value="P:arginyl-tRNA aminoacylation"/>
    <property type="evidence" value="ECO:0007669"/>
    <property type="project" value="InterPro"/>
</dbReference>
<evidence type="ECO:0000313" key="17">
    <source>
        <dbReference type="EMBL" id="PNF32779.1"/>
    </source>
</evidence>
<feature type="coiled-coil region" evidence="14">
    <location>
        <begin position="5"/>
        <end position="73"/>
    </location>
</feature>
<dbReference type="AlphaFoldDB" id="A0A2J7QW10"/>
<evidence type="ECO:0000256" key="3">
    <source>
        <dbReference type="ARBA" id="ARBA00012837"/>
    </source>
</evidence>
<dbReference type="InterPro" id="IPR009080">
    <property type="entry name" value="tRNAsynth_Ia_anticodon-bd"/>
</dbReference>
<dbReference type="InterPro" id="IPR014729">
    <property type="entry name" value="Rossmann-like_a/b/a_fold"/>
</dbReference>
<dbReference type="EC" id="6.1.1.19" evidence="3"/>
<protein>
    <recommendedName>
        <fullName evidence="12">Probable arginine--tRNA ligase, cytoplasmic</fullName>
        <ecNumber evidence="3">6.1.1.19</ecNumber>
    </recommendedName>
    <alternativeName>
        <fullName evidence="10">Arginyl-tRNA synthetase</fullName>
    </alternativeName>
</protein>
<evidence type="ECO:0000256" key="1">
    <source>
        <dbReference type="ARBA" id="ARBA00004514"/>
    </source>
</evidence>
<dbReference type="InterPro" id="IPR001278">
    <property type="entry name" value="Arg-tRNA-ligase"/>
</dbReference>
<evidence type="ECO:0000256" key="7">
    <source>
        <dbReference type="ARBA" id="ARBA00022840"/>
    </source>
</evidence>
<dbReference type="GO" id="GO:0004814">
    <property type="term" value="F:arginine-tRNA ligase activity"/>
    <property type="evidence" value="ECO:0007669"/>
    <property type="project" value="UniProtKB-EC"/>
</dbReference>
<comment type="subcellular location">
    <subcellularLocation>
        <location evidence="1">Cytoplasm</location>
        <location evidence="1">Cytosol</location>
    </subcellularLocation>
</comment>
<evidence type="ECO:0000256" key="12">
    <source>
        <dbReference type="ARBA" id="ARBA00071644"/>
    </source>
</evidence>
<dbReference type="SUPFAM" id="SSF55190">
    <property type="entry name" value="Arginyl-tRNA synthetase (ArgRS), N-terminal 'additional' domain"/>
    <property type="match status" value="1"/>
</dbReference>
<dbReference type="FunFam" id="3.30.1360.70:FF:000002">
    <property type="entry name" value="arginine--tRNA ligase, cytoplasmic"/>
    <property type="match status" value="1"/>
</dbReference>
<dbReference type="InterPro" id="IPR035684">
    <property type="entry name" value="ArgRS_core"/>
</dbReference>
<dbReference type="FunCoup" id="A0A2J7QW10">
    <property type="interactions" value="1293"/>
</dbReference>
<feature type="domain" description="Arginyl tRNA synthetase N-terminal" evidence="16">
    <location>
        <begin position="87"/>
        <end position="173"/>
    </location>
</feature>
<evidence type="ECO:0000256" key="8">
    <source>
        <dbReference type="ARBA" id="ARBA00022917"/>
    </source>
</evidence>
<dbReference type="FunFam" id="1.10.730.10:FF:000064">
    <property type="entry name" value="Probable arginine--tRNA ligase, cytoplasmic"/>
    <property type="match status" value="1"/>
</dbReference>
<dbReference type="InterPro" id="IPR005148">
    <property type="entry name" value="Arg-tRNA-synth_N"/>
</dbReference>
<dbReference type="STRING" id="105785.A0A2J7QW10"/>
<evidence type="ECO:0000256" key="14">
    <source>
        <dbReference type="SAM" id="Coils"/>
    </source>
</evidence>
<dbReference type="GO" id="GO:0005829">
    <property type="term" value="C:cytosol"/>
    <property type="evidence" value="ECO:0007669"/>
    <property type="project" value="UniProtKB-SubCell"/>
</dbReference>
<evidence type="ECO:0000256" key="5">
    <source>
        <dbReference type="ARBA" id="ARBA00022598"/>
    </source>
</evidence>
<dbReference type="InParanoid" id="A0A2J7QW10"/>
<keyword evidence="9 13" id="KW-0030">Aminoacyl-tRNA synthetase</keyword>
<keyword evidence="4" id="KW-0963">Cytoplasm</keyword>
<accession>A0A2J7QW10</accession>
<dbReference type="SUPFAM" id="SSF47323">
    <property type="entry name" value="Anticodon-binding domain of a subclass of class I aminoacyl-tRNA synthetases"/>
    <property type="match status" value="1"/>
</dbReference>
<dbReference type="SMART" id="SM00836">
    <property type="entry name" value="DALR_1"/>
    <property type="match status" value="1"/>
</dbReference>
<dbReference type="CDD" id="cd00671">
    <property type="entry name" value="ArgRS_core"/>
    <property type="match status" value="1"/>
</dbReference>
<reference evidence="17 18" key="1">
    <citation type="submission" date="2017-12" db="EMBL/GenBank/DDBJ databases">
        <title>Hemimetabolous genomes reveal molecular basis of termite eusociality.</title>
        <authorList>
            <person name="Harrison M.C."/>
            <person name="Jongepier E."/>
            <person name="Robertson H.M."/>
            <person name="Arning N."/>
            <person name="Bitard-Feildel T."/>
            <person name="Chao H."/>
            <person name="Childers C.P."/>
            <person name="Dinh H."/>
            <person name="Doddapaneni H."/>
            <person name="Dugan S."/>
            <person name="Gowin J."/>
            <person name="Greiner C."/>
            <person name="Han Y."/>
            <person name="Hu H."/>
            <person name="Hughes D.S.T."/>
            <person name="Huylmans A.-K."/>
            <person name="Kemena C."/>
            <person name="Kremer L.P.M."/>
            <person name="Lee S.L."/>
            <person name="Lopez-Ezquerra A."/>
            <person name="Mallet L."/>
            <person name="Monroy-Kuhn J.M."/>
            <person name="Moser A."/>
            <person name="Murali S.C."/>
            <person name="Muzny D.M."/>
            <person name="Otani S."/>
            <person name="Piulachs M.-D."/>
            <person name="Poelchau M."/>
            <person name="Qu J."/>
            <person name="Schaub F."/>
            <person name="Wada-Katsumata A."/>
            <person name="Worley K.C."/>
            <person name="Xie Q."/>
            <person name="Ylla G."/>
            <person name="Poulsen M."/>
            <person name="Gibbs R.A."/>
            <person name="Schal C."/>
            <person name="Richards S."/>
            <person name="Belles X."/>
            <person name="Korb J."/>
            <person name="Bornberg-Bauer E."/>
        </authorList>
    </citation>
    <scope>NUCLEOTIDE SEQUENCE [LARGE SCALE GENOMIC DNA]</scope>
    <source>
        <tissue evidence="17">Whole body</tissue>
    </source>
</reference>
<evidence type="ECO:0000256" key="11">
    <source>
        <dbReference type="ARBA" id="ARBA00049339"/>
    </source>
</evidence>
<evidence type="ECO:0000256" key="9">
    <source>
        <dbReference type="ARBA" id="ARBA00023146"/>
    </source>
</evidence>
<dbReference type="SUPFAM" id="SSF52374">
    <property type="entry name" value="Nucleotidylyl transferase"/>
    <property type="match status" value="1"/>
</dbReference>
<evidence type="ECO:0000259" key="16">
    <source>
        <dbReference type="SMART" id="SM01016"/>
    </source>
</evidence>
<dbReference type="GO" id="GO:0017101">
    <property type="term" value="C:aminoacyl-tRNA synthetase multienzyme complex"/>
    <property type="evidence" value="ECO:0007669"/>
    <property type="project" value="UniProtKB-ARBA"/>
</dbReference>
<dbReference type="Pfam" id="PF00750">
    <property type="entry name" value="tRNA-synt_1d"/>
    <property type="match status" value="1"/>
</dbReference>
<dbReference type="InterPro" id="IPR008909">
    <property type="entry name" value="DALR_anticod-bd"/>
</dbReference>
<dbReference type="SMART" id="SM01016">
    <property type="entry name" value="Arg_tRNA_synt_N"/>
    <property type="match status" value="1"/>
</dbReference>
<keyword evidence="6 13" id="KW-0547">Nucleotide-binding</keyword>
<dbReference type="HAMAP" id="MF_00123">
    <property type="entry name" value="Arg_tRNA_synth"/>
    <property type="match status" value="1"/>
</dbReference>
<dbReference type="Gene3D" id="1.10.730.10">
    <property type="entry name" value="Isoleucyl-tRNA Synthetase, Domain 1"/>
    <property type="match status" value="1"/>
</dbReference>
<sequence length="668" mass="75652">MALDVHRYNLRADAVEAEIKFLVQEIKKLQNGNDSDSPSDGVSAELAELLLQNTKLKHRLAILKRACEAQESKIKSSKEIKMQSIQEELVRTFTKAVEAAFPDVPDVGVPVVPSSKFGDYQCNAAMQLSQLLKAQGIKMSPHEVAKKIVEHMGQNPWIGKVDVAGAGFINVTLNKTHGSKVLALLLQTGVQPPSLEKKLRVVVDFSSPNIAKEMHVGHLRSTIIGESICRLLEFLGHDLLRINHVGDWGTQFGMLIAHLQDMFPNYLTQSPPIGDLQAFYKESKRRFDEDPDFKQRAYNCVVKLQNMDPDYNRAWQLICDVSRREFHKVYDRLDITLIERGESFYQKRMERLVKELESKGFLEEEEGRKLMWGTRSQDNIPFTIVKSDGGFTYDTSDLAAIKQRIEEENAEWLIYVTDAGQATHFQVLWACAERAGILNPSQVRVDHVGFGVVLGEDKKKFKTRSGETVRLVDLLNEGLKRALDKLKEKERDKVLTPEELKAAQESVAYGCIKYADLSHNRAHEYVFSFDKMLEDKGNTAVYLLYALTRIRSIARLAGVTPDQLSAAAVNTPVSLDHDKEWKLGKVLLRFHDVLAVITKDLCLHHLCEYVYEIATAFTEFYDNCYCVEKDSAGEIKKLHMGRLLLCEAVAVILECSFHILGLKPVQRM</sequence>
<evidence type="ECO:0000256" key="10">
    <source>
        <dbReference type="ARBA" id="ARBA00033033"/>
    </source>
</evidence>
<dbReference type="NCBIfam" id="TIGR00456">
    <property type="entry name" value="argS"/>
    <property type="match status" value="1"/>
</dbReference>
<evidence type="ECO:0000256" key="4">
    <source>
        <dbReference type="ARBA" id="ARBA00022490"/>
    </source>
</evidence>
<proteinExistence type="inferred from homology"/>
<dbReference type="Gene3D" id="3.30.1360.70">
    <property type="entry name" value="Arginyl tRNA synthetase N-terminal domain"/>
    <property type="match status" value="1"/>
</dbReference>
<evidence type="ECO:0000313" key="18">
    <source>
        <dbReference type="Proteomes" id="UP000235965"/>
    </source>
</evidence>
<comment type="catalytic activity">
    <reaction evidence="11">
        <text>tRNA(Arg) + L-arginine + ATP = L-arginyl-tRNA(Arg) + AMP + diphosphate</text>
        <dbReference type="Rhea" id="RHEA:20301"/>
        <dbReference type="Rhea" id="RHEA-COMP:9658"/>
        <dbReference type="Rhea" id="RHEA-COMP:9673"/>
        <dbReference type="ChEBI" id="CHEBI:30616"/>
        <dbReference type="ChEBI" id="CHEBI:32682"/>
        <dbReference type="ChEBI" id="CHEBI:33019"/>
        <dbReference type="ChEBI" id="CHEBI:78442"/>
        <dbReference type="ChEBI" id="CHEBI:78513"/>
        <dbReference type="ChEBI" id="CHEBI:456215"/>
        <dbReference type="EC" id="6.1.1.19"/>
    </reaction>
</comment>
<dbReference type="InterPro" id="IPR001412">
    <property type="entry name" value="aa-tRNA-synth_I_CS"/>
</dbReference>
<dbReference type="PANTHER" id="PTHR11956">
    <property type="entry name" value="ARGINYL-TRNA SYNTHETASE"/>
    <property type="match status" value="1"/>
</dbReference>
<dbReference type="PROSITE" id="PS00178">
    <property type="entry name" value="AA_TRNA_LIGASE_I"/>
    <property type="match status" value="1"/>
</dbReference>
<name>A0A2J7QW10_9NEOP</name>
<evidence type="ECO:0000256" key="13">
    <source>
        <dbReference type="RuleBase" id="RU363038"/>
    </source>
</evidence>
<evidence type="ECO:0000256" key="2">
    <source>
        <dbReference type="ARBA" id="ARBA00005594"/>
    </source>
</evidence>
<comment type="similarity">
    <text evidence="2 13">Belongs to the class-I aminoacyl-tRNA synthetase family.</text>
</comment>
<dbReference type="Pfam" id="PF05746">
    <property type="entry name" value="DALR_1"/>
    <property type="match status" value="1"/>
</dbReference>
<keyword evidence="18" id="KW-1185">Reference proteome</keyword>
<evidence type="ECO:0000259" key="15">
    <source>
        <dbReference type="SMART" id="SM00836"/>
    </source>
</evidence>
<evidence type="ECO:0000256" key="6">
    <source>
        <dbReference type="ARBA" id="ARBA00022741"/>
    </source>
</evidence>
<feature type="domain" description="DALR anticodon binding" evidence="15">
    <location>
        <begin position="543"/>
        <end position="668"/>
    </location>
</feature>